<keyword evidence="1" id="KW-0175">Coiled coil</keyword>
<reference evidence="2" key="1">
    <citation type="journal article" date="2023" name="Mol. Phylogenet. Evol.">
        <title>Genome-scale phylogeny and comparative genomics of the fungal order Sordariales.</title>
        <authorList>
            <person name="Hensen N."/>
            <person name="Bonometti L."/>
            <person name="Westerberg I."/>
            <person name="Brannstrom I.O."/>
            <person name="Guillou S."/>
            <person name="Cros-Aarteil S."/>
            <person name="Calhoun S."/>
            <person name="Haridas S."/>
            <person name="Kuo A."/>
            <person name="Mondo S."/>
            <person name="Pangilinan J."/>
            <person name="Riley R."/>
            <person name="LaButti K."/>
            <person name="Andreopoulos B."/>
            <person name="Lipzen A."/>
            <person name="Chen C."/>
            <person name="Yan M."/>
            <person name="Daum C."/>
            <person name="Ng V."/>
            <person name="Clum A."/>
            <person name="Steindorff A."/>
            <person name="Ohm R.A."/>
            <person name="Martin F."/>
            <person name="Silar P."/>
            <person name="Natvig D.O."/>
            <person name="Lalanne C."/>
            <person name="Gautier V."/>
            <person name="Ament-Velasquez S.L."/>
            <person name="Kruys A."/>
            <person name="Hutchinson M.I."/>
            <person name="Powell A.J."/>
            <person name="Barry K."/>
            <person name="Miller A.N."/>
            <person name="Grigoriev I.V."/>
            <person name="Debuchy R."/>
            <person name="Gladieux P."/>
            <person name="Hiltunen Thoren M."/>
            <person name="Johannesson H."/>
        </authorList>
    </citation>
    <scope>NUCLEOTIDE SEQUENCE</scope>
    <source>
        <strain evidence="2">CBS 955.72</strain>
    </source>
</reference>
<evidence type="ECO:0000256" key="1">
    <source>
        <dbReference type="SAM" id="Coils"/>
    </source>
</evidence>
<feature type="coiled-coil region" evidence="1">
    <location>
        <begin position="326"/>
        <end position="356"/>
    </location>
</feature>
<organism evidence="2 3">
    <name type="scientific">Lasiosphaeria hispida</name>
    <dbReference type="NCBI Taxonomy" id="260671"/>
    <lineage>
        <taxon>Eukaryota</taxon>
        <taxon>Fungi</taxon>
        <taxon>Dikarya</taxon>
        <taxon>Ascomycota</taxon>
        <taxon>Pezizomycotina</taxon>
        <taxon>Sordariomycetes</taxon>
        <taxon>Sordariomycetidae</taxon>
        <taxon>Sordariales</taxon>
        <taxon>Lasiosphaeriaceae</taxon>
        <taxon>Lasiosphaeria</taxon>
    </lineage>
</organism>
<proteinExistence type="predicted"/>
<dbReference type="EMBL" id="JAUIQD010000001">
    <property type="protein sequence ID" value="KAK3364645.1"/>
    <property type="molecule type" value="Genomic_DNA"/>
</dbReference>
<keyword evidence="3" id="KW-1185">Reference proteome</keyword>
<dbReference type="Proteomes" id="UP001275084">
    <property type="component" value="Unassembled WGS sequence"/>
</dbReference>
<evidence type="ECO:0000313" key="2">
    <source>
        <dbReference type="EMBL" id="KAK3364645.1"/>
    </source>
</evidence>
<reference evidence="2" key="2">
    <citation type="submission" date="2023-06" db="EMBL/GenBank/DDBJ databases">
        <authorList>
            <consortium name="Lawrence Berkeley National Laboratory"/>
            <person name="Haridas S."/>
            <person name="Hensen N."/>
            <person name="Bonometti L."/>
            <person name="Westerberg I."/>
            <person name="Brannstrom I.O."/>
            <person name="Guillou S."/>
            <person name="Cros-Aarteil S."/>
            <person name="Calhoun S."/>
            <person name="Kuo A."/>
            <person name="Mondo S."/>
            <person name="Pangilinan J."/>
            <person name="Riley R."/>
            <person name="Labutti K."/>
            <person name="Andreopoulos B."/>
            <person name="Lipzen A."/>
            <person name="Chen C."/>
            <person name="Yanf M."/>
            <person name="Daum C."/>
            <person name="Ng V."/>
            <person name="Clum A."/>
            <person name="Steindorff A."/>
            <person name="Ohm R."/>
            <person name="Martin F."/>
            <person name="Silar P."/>
            <person name="Natvig D."/>
            <person name="Lalanne C."/>
            <person name="Gautier V."/>
            <person name="Ament-Velasquez S.L."/>
            <person name="Kruys A."/>
            <person name="Hutchinson M.I."/>
            <person name="Powell A.J."/>
            <person name="Barry K."/>
            <person name="Miller A.N."/>
            <person name="Grigoriev I.V."/>
            <person name="Debuchy R."/>
            <person name="Gladieux P."/>
            <person name="Thoren M.H."/>
            <person name="Johannesson H."/>
        </authorList>
    </citation>
    <scope>NUCLEOTIDE SEQUENCE</scope>
    <source>
        <strain evidence="2">CBS 955.72</strain>
    </source>
</reference>
<evidence type="ECO:0000313" key="3">
    <source>
        <dbReference type="Proteomes" id="UP001275084"/>
    </source>
</evidence>
<comment type="caution">
    <text evidence="2">The sequence shown here is derived from an EMBL/GenBank/DDBJ whole genome shotgun (WGS) entry which is preliminary data.</text>
</comment>
<sequence>MHSSREQVAAAARTALKAVEAWKKHCPAGAVLDQSQEFSLIQLRHSHARVTIEPHRGKKLLEEVLREEPTSRPGEPLYNATRRWHLQCFLLWLEYSAEIGLEEGYFDQKEAVANARKFIADFEAGNLLRHIKDVWEKNTALLDNIPLREAFSPILEKEQRAADFSLRTQAQDSSATAALGRFMDREAQKPTEARGSETLGELHKMMFRAAVLDSASPDYKKGLTHLTEALKAGSGQKPSKSLVVTHITVARCHNGLGDPVETGRAVFRAARLLRYEVPASEYMDDSPEDFATWVYSEVAKLDVLEGFNKRRYMWFPDQALQGLVKGETAKAVLAEMEQEVAEFEALREQYDQLLRDAALVLARTNVEERV</sequence>
<accession>A0AAJ0HXD1</accession>
<gene>
    <name evidence="2" type="ORF">B0T25DRAFT_563651</name>
</gene>
<name>A0AAJ0HXD1_9PEZI</name>
<dbReference type="AlphaFoldDB" id="A0AAJ0HXD1"/>
<protein>
    <submittedName>
        <fullName evidence="2">Uncharacterized protein</fullName>
    </submittedName>
</protein>